<organism evidence="8 9">
    <name type="scientific">Psylliodes chrysocephalus</name>
    <dbReference type="NCBI Taxonomy" id="3402493"/>
    <lineage>
        <taxon>Eukaryota</taxon>
        <taxon>Metazoa</taxon>
        <taxon>Ecdysozoa</taxon>
        <taxon>Arthropoda</taxon>
        <taxon>Hexapoda</taxon>
        <taxon>Insecta</taxon>
        <taxon>Pterygota</taxon>
        <taxon>Neoptera</taxon>
        <taxon>Endopterygota</taxon>
        <taxon>Coleoptera</taxon>
        <taxon>Polyphaga</taxon>
        <taxon>Cucujiformia</taxon>
        <taxon>Chrysomeloidea</taxon>
        <taxon>Chrysomelidae</taxon>
        <taxon>Galerucinae</taxon>
        <taxon>Alticini</taxon>
        <taxon>Psylliodes</taxon>
    </lineage>
</organism>
<dbReference type="GO" id="GO:0004386">
    <property type="term" value="F:helicase activity"/>
    <property type="evidence" value="ECO:0007669"/>
    <property type="project" value="UniProtKB-KW"/>
</dbReference>
<evidence type="ECO:0000313" key="9">
    <source>
        <dbReference type="Proteomes" id="UP001153636"/>
    </source>
</evidence>
<dbReference type="PANTHER" id="PTHR18934:SF221">
    <property type="entry name" value="ATP-DEPENDENT RNA HELICASE DHX34-RELATED"/>
    <property type="match status" value="1"/>
</dbReference>
<evidence type="ECO:0000259" key="6">
    <source>
        <dbReference type="PROSITE" id="PS51192"/>
    </source>
</evidence>
<keyword evidence="4" id="KW-0067">ATP-binding</keyword>
<dbReference type="CDD" id="cd18791">
    <property type="entry name" value="SF2_C_RHA"/>
    <property type="match status" value="1"/>
</dbReference>
<feature type="domain" description="Helicase ATP-binding" evidence="6">
    <location>
        <begin position="158"/>
        <end position="318"/>
    </location>
</feature>
<dbReference type="PANTHER" id="PTHR18934">
    <property type="entry name" value="ATP-DEPENDENT RNA HELICASE"/>
    <property type="match status" value="1"/>
</dbReference>
<accession>A0A9P0D418</accession>
<evidence type="ECO:0000256" key="3">
    <source>
        <dbReference type="ARBA" id="ARBA00022806"/>
    </source>
</evidence>
<keyword evidence="3" id="KW-0347">Helicase</keyword>
<dbReference type="InterPro" id="IPR027417">
    <property type="entry name" value="P-loop_NTPase"/>
</dbReference>
<feature type="compositionally biased region" description="Basic residues" evidence="5">
    <location>
        <begin position="7"/>
        <end position="26"/>
    </location>
</feature>
<dbReference type="GO" id="GO:0003723">
    <property type="term" value="F:RNA binding"/>
    <property type="evidence" value="ECO:0007669"/>
    <property type="project" value="TreeGrafter"/>
</dbReference>
<dbReference type="AlphaFoldDB" id="A0A9P0D418"/>
<evidence type="ECO:0000256" key="4">
    <source>
        <dbReference type="ARBA" id="ARBA00022840"/>
    </source>
</evidence>
<evidence type="ECO:0008006" key="10">
    <source>
        <dbReference type="Google" id="ProtNLM"/>
    </source>
</evidence>
<dbReference type="Gene3D" id="1.20.120.1080">
    <property type="match status" value="1"/>
</dbReference>
<evidence type="ECO:0000256" key="5">
    <source>
        <dbReference type="SAM" id="MobiDB-lite"/>
    </source>
</evidence>
<dbReference type="EMBL" id="OV651818">
    <property type="protein sequence ID" value="CAH1111871.1"/>
    <property type="molecule type" value="Genomic_DNA"/>
</dbReference>
<dbReference type="GO" id="GO:0016787">
    <property type="term" value="F:hydrolase activity"/>
    <property type="evidence" value="ECO:0007669"/>
    <property type="project" value="UniProtKB-KW"/>
</dbReference>
<keyword evidence="9" id="KW-1185">Reference proteome</keyword>
<dbReference type="Pfam" id="PF07717">
    <property type="entry name" value="OB_NTP_bind"/>
    <property type="match status" value="1"/>
</dbReference>
<feature type="domain" description="Helicase C-terminal" evidence="7">
    <location>
        <begin position="349"/>
        <end position="524"/>
    </location>
</feature>
<dbReference type="SMART" id="SM00490">
    <property type="entry name" value="HELICc"/>
    <property type="match status" value="1"/>
</dbReference>
<evidence type="ECO:0000259" key="7">
    <source>
        <dbReference type="PROSITE" id="PS51194"/>
    </source>
</evidence>
<sequence>MDYHERMRSRHKRMRSRSLDRKRKRSKSPEQKQKKPITAYKHELGRFLEEQSSINNTSDFWRFYEKYKSLQSLQKSDVDKHKLLNLVFMEDLSFLYDKLPVLDRRGNRLDISKEDFKDLLLVIRVYQDFQQKSNFAKLHKLKLFQNDLPIAQHKAEIIEKLSQSRVLLIAGDTGCGKSTQVPQYILEAGYNKIACTQPRRIACISLAKRVAYETLTEYKNTVGYQIRFEKTKRADTNIIFLTEGLLLRQASEKETLESYDVIILDEVHERNLHGDFLIGIMKCLLHQRDNFKLILMSATINLELFSNYFDDEQIQVIKVPGRLYPIDIQYRPIIKDPYERKREKLDCTPYLQILQMIDEKYQANQKGDMLIFLNGFSEISTLADAVTEYSQIKKNWIVLPLHSSLSLEEQDKVFDYPPEGVRKCIISTNIAETSVTIDGIRFVVDSGKVNRMSYNTNVGVNKLSECSISQDSAKQRSGRAGRTGPGTCFRLYSEDDLKSFEPFTPAEIHQVPLDSLLLHMISLGLNDIANFPFVEKPATKSLEESMEKLKFIGALELDNDLLALTQLGDCLSQLPVDLTIGKMLIMSTVFGNVNSVLASASLLSIQSPLTQQAQRNSEARDLRKPMESDHGDPLSLLNFYKEWLSVKQTSTVAKSRSKRDSGMSSKVWARKRCLEEQRFYEATKLIEQFREILQEADLLPKITETDLSSGERSIRLGELKQLKSMRYRFKNDDKNKNRKQLKYEMYNHGDADQDSERVDIRDVEFRISNDFKRLQRLLNEASADSHKDLMTLKIILASGLYPQIAVEDEFNSSKTILERLYHTKHKNYVFLRPDSYFATNPEVLELHNDDIEVPPAGYFSRRPISRKHQISVYQTILETKKVYLVNTMRMPALQTLLLLGKTVATNETFTKFVVDGFLMFDVPYFGQGKALLLQAIAIRKTWKMKLESKLKDPTSTKTDQREIFYFTEDLVKYMTTEVSYNIKRLLPADLKDVFSHNCEIFDLERISQNTKNPFSEDYRISKNLEMGGINITENIVYGCLLQEEWAYNIEQEVINTEFVCKYCKKTCLGSSLFGNIRHETFCSSRTEEGTSGNKDENEEEEVIVKSNSRMYHCDVCGKNLMLTPVDILRHKKSCK</sequence>
<evidence type="ECO:0000313" key="8">
    <source>
        <dbReference type="EMBL" id="CAH1111871.1"/>
    </source>
</evidence>
<dbReference type="Gene3D" id="3.40.50.300">
    <property type="entry name" value="P-loop containing nucleotide triphosphate hydrolases"/>
    <property type="match status" value="2"/>
</dbReference>
<dbReference type="SMART" id="SM00487">
    <property type="entry name" value="DEXDc"/>
    <property type="match status" value="1"/>
</dbReference>
<dbReference type="InterPro" id="IPR014001">
    <property type="entry name" value="Helicase_ATP-bd"/>
</dbReference>
<dbReference type="Pfam" id="PF24485">
    <property type="entry name" value="zf-C2H2_DHX34"/>
    <property type="match status" value="1"/>
</dbReference>
<dbReference type="Proteomes" id="UP001153636">
    <property type="component" value="Chromosome 6"/>
</dbReference>
<dbReference type="InterPro" id="IPR011709">
    <property type="entry name" value="DEAD-box_helicase_OB_fold"/>
</dbReference>
<dbReference type="OrthoDB" id="3363059at2759"/>
<dbReference type="SUPFAM" id="SSF52540">
    <property type="entry name" value="P-loop containing nucleoside triphosphate hydrolases"/>
    <property type="match status" value="1"/>
</dbReference>
<reference evidence="8" key="1">
    <citation type="submission" date="2022-01" db="EMBL/GenBank/DDBJ databases">
        <authorList>
            <person name="King R."/>
        </authorList>
    </citation>
    <scope>NUCLEOTIDE SEQUENCE</scope>
</reference>
<keyword evidence="2" id="KW-0378">Hydrolase</keyword>
<dbReference type="InterPro" id="IPR001650">
    <property type="entry name" value="Helicase_C-like"/>
</dbReference>
<dbReference type="Pfam" id="PF00271">
    <property type="entry name" value="Helicase_C"/>
    <property type="match status" value="1"/>
</dbReference>
<dbReference type="InterPro" id="IPR056382">
    <property type="entry name" value="DHX34_Znf-C2H2"/>
</dbReference>
<dbReference type="SMART" id="SM00847">
    <property type="entry name" value="HA2"/>
    <property type="match status" value="1"/>
</dbReference>
<proteinExistence type="predicted"/>
<dbReference type="FunFam" id="3.40.50.300:FF:000725">
    <property type="entry name" value="probable ATP-dependent RNA helicase DHX34"/>
    <property type="match status" value="1"/>
</dbReference>
<dbReference type="Pfam" id="PF00270">
    <property type="entry name" value="DEAD"/>
    <property type="match status" value="1"/>
</dbReference>
<dbReference type="GO" id="GO:0005524">
    <property type="term" value="F:ATP binding"/>
    <property type="evidence" value="ECO:0007669"/>
    <property type="project" value="UniProtKB-KW"/>
</dbReference>
<dbReference type="InterPro" id="IPR007502">
    <property type="entry name" value="Helicase-assoc_dom"/>
</dbReference>
<dbReference type="PROSITE" id="PS51194">
    <property type="entry name" value="HELICASE_CTER"/>
    <property type="match status" value="1"/>
</dbReference>
<evidence type="ECO:0000256" key="1">
    <source>
        <dbReference type="ARBA" id="ARBA00022741"/>
    </source>
</evidence>
<gene>
    <name evidence="8" type="ORF">PSYICH_LOCUS12711</name>
</gene>
<protein>
    <recommendedName>
        <fullName evidence="10">ATP-dependent RNA helicase DHX34</fullName>
    </recommendedName>
</protein>
<name>A0A9P0D418_9CUCU</name>
<dbReference type="InterPro" id="IPR011545">
    <property type="entry name" value="DEAD/DEAH_box_helicase_dom"/>
</dbReference>
<evidence type="ECO:0000256" key="2">
    <source>
        <dbReference type="ARBA" id="ARBA00022801"/>
    </source>
</evidence>
<feature type="region of interest" description="Disordered" evidence="5">
    <location>
        <begin position="1"/>
        <end position="36"/>
    </location>
</feature>
<dbReference type="PROSITE" id="PS51192">
    <property type="entry name" value="HELICASE_ATP_BIND_1"/>
    <property type="match status" value="1"/>
</dbReference>
<keyword evidence="1" id="KW-0547">Nucleotide-binding</keyword>